<evidence type="ECO:0000313" key="2">
    <source>
        <dbReference type="EMBL" id="HHK69146.1"/>
    </source>
</evidence>
<organism evidence="2">
    <name type="scientific">Caldiarchaeum subterraneum</name>
    <dbReference type="NCBI Taxonomy" id="311458"/>
    <lineage>
        <taxon>Archaea</taxon>
        <taxon>Nitrososphaerota</taxon>
        <taxon>Candidatus Caldarchaeales</taxon>
        <taxon>Candidatus Caldarchaeaceae</taxon>
        <taxon>Candidatus Caldarchaeum</taxon>
    </lineage>
</organism>
<proteinExistence type="predicted"/>
<accession>A0A7C5Q915</accession>
<evidence type="ECO:0000256" key="1">
    <source>
        <dbReference type="SAM" id="Phobius"/>
    </source>
</evidence>
<name>A0A7C5Q915_CALS0</name>
<reference evidence="2" key="1">
    <citation type="journal article" date="2020" name="mSystems">
        <title>Genome- and Community-Level Interaction Insights into Carbon Utilization and Element Cycling Functions of Hydrothermarchaeota in Hydrothermal Sediment.</title>
        <authorList>
            <person name="Zhou Z."/>
            <person name="Liu Y."/>
            <person name="Xu W."/>
            <person name="Pan J."/>
            <person name="Luo Z.H."/>
            <person name="Li M."/>
        </authorList>
    </citation>
    <scope>NUCLEOTIDE SEQUENCE [LARGE SCALE GENOMIC DNA]</scope>
    <source>
        <strain evidence="2">SpSt-1056</strain>
    </source>
</reference>
<protein>
    <submittedName>
        <fullName evidence="2">Zinc ribbon domain-containing protein</fullName>
    </submittedName>
</protein>
<feature type="transmembrane region" description="Helical" evidence="1">
    <location>
        <begin position="47"/>
        <end position="69"/>
    </location>
</feature>
<keyword evidence="1" id="KW-0472">Membrane</keyword>
<keyword evidence="1" id="KW-0812">Transmembrane</keyword>
<sequence>MVNPKIGIALGVLGVFFVLLPIVVLFLTGGYDSPIQRFYDNPLAPGLPTGLVVTAAGAAVTAAGLLIFVKGMRATPEYSPPPITPVRRPLRQSMRNQNEMNMIEKELESMLSEESPVIEVRTVTYPESRPGQKPPSMEQPVQTKPAADRVVVVTRGVDEVCKTCGALNVLGAKMCSQCGAELYKPDPKAIQCPVCGAPIDESMKVGENIVCTVCFSELRLASPTT</sequence>
<keyword evidence="1" id="KW-1133">Transmembrane helix</keyword>
<feature type="transmembrane region" description="Helical" evidence="1">
    <location>
        <begin position="7"/>
        <end position="27"/>
    </location>
</feature>
<dbReference type="EMBL" id="DRWN01000068">
    <property type="protein sequence ID" value="HHK69146.1"/>
    <property type="molecule type" value="Genomic_DNA"/>
</dbReference>
<dbReference type="AlphaFoldDB" id="A0A7C5Q915"/>
<gene>
    <name evidence="2" type="ORF">ENM11_08400</name>
</gene>
<comment type="caution">
    <text evidence="2">The sequence shown here is derived from an EMBL/GenBank/DDBJ whole genome shotgun (WGS) entry which is preliminary data.</text>
</comment>